<keyword evidence="6" id="KW-0624">Polysaccharide degradation</keyword>
<feature type="compositionally biased region" description="Polar residues" evidence="9">
    <location>
        <begin position="12"/>
        <end position="31"/>
    </location>
</feature>
<keyword evidence="12" id="KW-1185">Reference proteome</keyword>
<evidence type="ECO:0000256" key="8">
    <source>
        <dbReference type="RuleBase" id="RU004453"/>
    </source>
</evidence>
<dbReference type="Gene3D" id="3.20.20.80">
    <property type="entry name" value="Glycosidases"/>
    <property type="match status" value="1"/>
</dbReference>
<dbReference type="GO" id="GO:0008843">
    <property type="term" value="F:endochitinase activity"/>
    <property type="evidence" value="ECO:0007669"/>
    <property type="project" value="UniProtKB-EC"/>
</dbReference>
<proteinExistence type="inferred from homology"/>
<dbReference type="InterPro" id="IPR017853">
    <property type="entry name" value="GH"/>
</dbReference>
<comment type="caution">
    <text evidence="11">The sequence shown here is derived from an EMBL/GenBank/DDBJ whole genome shotgun (WGS) entry which is preliminary data.</text>
</comment>
<dbReference type="GO" id="GO:0006032">
    <property type="term" value="P:chitin catabolic process"/>
    <property type="evidence" value="ECO:0007669"/>
    <property type="project" value="UniProtKB-KW"/>
</dbReference>
<evidence type="ECO:0000256" key="9">
    <source>
        <dbReference type="SAM" id="MobiDB-lite"/>
    </source>
</evidence>
<keyword evidence="5 7" id="KW-0326">Glycosidase</keyword>
<evidence type="ECO:0000256" key="3">
    <source>
        <dbReference type="ARBA" id="ARBA00023024"/>
    </source>
</evidence>
<gene>
    <name evidence="11" type="ORF">Clacol_004947</name>
</gene>
<keyword evidence="3" id="KW-0146">Chitin degradation</keyword>
<dbReference type="CDD" id="cd00598">
    <property type="entry name" value="GH18_chitinase-like"/>
    <property type="match status" value="1"/>
</dbReference>
<evidence type="ECO:0000256" key="5">
    <source>
        <dbReference type="ARBA" id="ARBA00023295"/>
    </source>
</evidence>
<evidence type="ECO:0000256" key="7">
    <source>
        <dbReference type="RuleBase" id="RU000489"/>
    </source>
</evidence>
<accession>A0AAV5AFK1</accession>
<evidence type="ECO:0000313" key="11">
    <source>
        <dbReference type="EMBL" id="GJJ10720.1"/>
    </source>
</evidence>
<comment type="catalytic activity">
    <reaction evidence="1">
        <text>Random endo-hydrolysis of N-acetyl-beta-D-glucosaminide (1-&gt;4)-beta-linkages in chitin and chitodextrins.</text>
        <dbReference type="EC" id="3.2.1.14"/>
    </reaction>
</comment>
<name>A0AAV5AFK1_9AGAM</name>
<evidence type="ECO:0000256" key="4">
    <source>
        <dbReference type="ARBA" id="ARBA00023277"/>
    </source>
</evidence>
<dbReference type="GO" id="GO:0000272">
    <property type="term" value="P:polysaccharide catabolic process"/>
    <property type="evidence" value="ECO:0007669"/>
    <property type="project" value="UniProtKB-KW"/>
</dbReference>
<evidence type="ECO:0000256" key="2">
    <source>
        <dbReference type="ARBA" id="ARBA00022801"/>
    </source>
</evidence>
<dbReference type="EMBL" id="BPWL01000005">
    <property type="protein sequence ID" value="GJJ10720.1"/>
    <property type="molecule type" value="Genomic_DNA"/>
</dbReference>
<evidence type="ECO:0000256" key="6">
    <source>
        <dbReference type="ARBA" id="ARBA00023326"/>
    </source>
</evidence>
<keyword evidence="2 7" id="KW-0378">Hydrolase</keyword>
<dbReference type="InterPro" id="IPR001579">
    <property type="entry name" value="Glyco_hydro_18_chit_AS"/>
</dbReference>
<organism evidence="11 12">
    <name type="scientific">Clathrus columnatus</name>
    <dbReference type="NCBI Taxonomy" id="1419009"/>
    <lineage>
        <taxon>Eukaryota</taxon>
        <taxon>Fungi</taxon>
        <taxon>Dikarya</taxon>
        <taxon>Basidiomycota</taxon>
        <taxon>Agaricomycotina</taxon>
        <taxon>Agaricomycetes</taxon>
        <taxon>Phallomycetidae</taxon>
        <taxon>Phallales</taxon>
        <taxon>Clathraceae</taxon>
        <taxon>Clathrus</taxon>
    </lineage>
</organism>
<dbReference type="PROSITE" id="PS51910">
    <property type="entry name" value="GH18_2"/>
    <property type="match status" value="1"/>
</dbReference>
<dbReference type="SUPFAM" id="SSF51445">
    <property type="entry name" value="(Trans)glycosidases"/>
    <property type="match status" value="1"/>
</dbReference>
<feature type="domain" description="GH18" evidence="10">
    <location>
        <begin position="35"/>
        <end position="335"/>
    </location>
</feature>
<reference evidence="11" key="1">
    <citation type="submission" date="2021-10" db="EMBL/GenBank/DDBJ databases">
        <title>De novo Genome Assembly of Clathrus columnatus (Basidiomycota, Fungi) Using Illumina and Nanopore Sequence Data.</title>
        <authorList>
            <person name="Ogiso-Tanaka E."/>
            <person name="Itagaki H."/>
            <person name="Hosoya T."/>
            <person name="Hosaka K."/>
        </authorList>
    </citation>
    <scope>NUCLEOTIDE SEQUENCE</scope>
    <source>
        <strain evidence="11">MO-923</strain>
    </source>
</reference>
<dbReference type="PROSITE" id="PS01095">
    <property type="entry name" value="GH18_1"/>
    <property type="match status" value="1"/>
</dbReference>
<dbReference type="InterPro" id="IPR001223">
    <property type="entry name" value="Glyco_hydro18_cat"/>
</dbReference>
<dbReference type="AlphaFoldDB" id="A0AAV5AFK1"/>
<feature type="region of interest" description="Disordered" evidence="9">
    <location>
        <begin position="1"/>
        <end position="31"/>
    </location>
</feature>
<dbReference type="Pfam" id="PF00704">
    <property type="entry name" value="Glyco_hydro_18"/>
    <property type="match status" value="1"/>
</dbReference>
<dbReference type="Proteomes" id="UP001050691">
    <property type="component" value="Unassembled WGS sequence"/>
</dbReference>
<evidence type="ECO:0000256" key="1">
    <source>
        <dbReference type="ARBA" id="ARBA00000822"/>
    </source>
</evidence>
<evidence type="ECO:0000259" key="10">
    <source>
        <dbReference type="PROSITE" id="PS51910"/>
    </source>
</evidence>
<keyword evidence="4" id="KW-0119">Carbohydrate metabolism</keyword>
<comment type="similarity">
    <text evidence="8">Belongs to the glycosyl hydrolase 18 family.</text>
</comment>
<evidence type="ECO:0000313" key="12">
    <source>
        <dbReference type="Proteomes" id="UP001050691"/>
    </source>
</evidence>
<protein>
    <recommendedName>
        <fullName evidence="10">GH18 domain-containing protein</fullName>
    </recommendedName>
</protein>
<sequence length="335" mass="36681">MFNHGGLKPTSPFVSPQSQNRTQAPDSAVSSSATPNFVVYTDKWTSIIGPPPVSEVEGFNVLYVLKIYPKDERVKTFDSALAFVLVNGAFDKAQEWASMSPAQRAATKAHYHNAGIKLVVSAFGSTDTPTTNGADPIATANNMANFVIDYGLDGIDVDYEDFQAINAGNGEGEAWIINFTKQLRTRLPKGKYILTHAPVAPWFSPGRFSGGAYVKVNKEVGDLIDWYNIQFYNQGSTDYTTCEGLLYQSSSSWPETAVFEMARNGVDLHKIVIGKPGNNDDASNGYMSTSMLSSCLEKAAAHGWRGGAMTWEYPDANSTWIRHVRRQAFPESTNS</sequence>